<dbReference type="PANTHER" id="PTHR11202">
    <property type="entry name" value="SPROUTY-RELATED, EVH1 DOMAIN-CONTAINING PROTEIN FAMILY MEMBER"/>
    <property type="match status" value="1"/>
</dbReference>
<dbReference type="Pfam" id="PF00568">
    <property type="entry name" value="WH1"/>
    <property type="match status" value="1"/>
</dbReference>
<evidence type="ECO:0000256" key="2">
    <source>
        <dbReference type="ARBA" id="ARBA00004245"/>
    </source>
</evidence>
<keyword evidence="3" id="KW-0963">Cytoplasm</keyword>
<feature type="region of interest" description="Disordered" evidence="8">
    <location>
        <begin position="1"/>
        <end position="26"/>
    </location>
</feature>
<dbReference type="InterPro" id="IPR033927">
    <property type="entry name" value="WASPfam_EVH1"/>
</dbReference>
<evidence type="ECO:0000259" key="10">
    <source>
        <dbReference type="PROSITE" id="PS50229"/>
    </source>
</evidence>
<evidence type="ECO:0008006" key="14">
    <source>
        <dbReference type="Google" id="ProtNLM"/>
    </source>
</evidence>
<dbReference type="SUPFAM" id="SSF47912">
    <property type="entry name" value="Wiscott-Aldrich syndrome protein, WASP, C-terminal domain"/>
    <property type="match status" value="1"/>
</dbReference>
<dbReference type="CDD" id="cd01205">
    <property type="entry name" value="EVH1_WASP-like"/>
    <property type="match status" value="1"/>
</dbReference>
<evidence type="ECO:0000313" key="12">
    <source>
        <dbReference type="EMBL" id="CAL8089057.1"/>
    </source>
</evidence>
<feature type="domain" description="CRIB" evidence="9">
    <location>
        <begin position="235"/>
        <end position="248"/>
    </location>
</feature>
<feature type="region of interest" description="Disordered" evidence="8">
    <location>
        <begin position="302"/>
        <end position="478"/>
    </location>
</feature>
<keyword evidence="7" id="KW-0539">Nucleus</keyword>
<organism evidence="12 13">
    <name type="scientific">Orchesella dallaii</name>
    <dbReference type="NCBI Taxonomy" id="48710"/>
    <lineage>
        <taxon>Eukaryota</taxon>
        <taxon>Metazoa</taxon>
        <taxon>Ecdysozoa</taxon>
        <taxon>Arthropoda</taxon>
        <taxon>Hexapoda</taxon>
        <taxon>Collembola</taxon>
        <taxon>Entomobryomorpha</taxon>
        <taxon>Entomobryoidea</taxon>
        <taxon>Orchesellidae</taxon>
        <taxon>Orchesellinae</taxon>
        <taxon>Orchesella</taxon>
    </lineage>
</organism>
<evidence type="ECO:0000256" key="6">
    <source>
        <dbReference type="ARBA" id="ARBA00023212"/>
    </source>
</evidence>
<evidence type="ECO:0000256" key="5">
    <source>
        <dbReference type="ARBA" id="ARBA00022737"/>
    </source>
</evidence>
<keyword evidence="4" id="KW-0597">Phosphoprotein</keyword>
<dbReference type="PROSITE" id="PS50229">
    <property type="entry name" value="WH1"/>
    <property type="match status" value="1"/>
</dbReference>
<feature type="compositionally biased region" description="Pro residues" evidence="8">
    <location>
        <begin position="344"/>
        <end position="364"/>
    </location>
</feature>
<evidence type="ECO:0000256" key="1">
    <source>
        <dbReference type="ARBA" id="ARBA00004123"/>
    </source>
</evidence>
<gene>
    <name evidence="12" type="ORF">ODALV1_LOCUS7245</name>
</gene>
<dbReference type="SMART" id="SM00461">
    <property type="entry name" value="WH1"/>
    <property type="match status" value="1"/>
</dbReference>
<dbReference type="Gene3D" id="3.90.810.10">
    <property type="entry name" value="CRIB domain"/>
    <property type="match status" value="1"/>
</dbReference>
<feature type="compositionally biased region" description="Low complexity" evidence="8">
    <location>
        <begin position="331"/>
        <end position="343"/>
    </location>
</feature>
<keyword evidence="6" id="KW-0206">Cytoskeleton</keyword>
<feature type="region of interest" description="Disordered" evidence="8">
    <location>
        <begin position="548"/>
        <end position="573"/>
    </location>
</feature>
<dbReference type="Pfam" id="PF02205">
    <property type="entry name" value="WH2"/>
    <property type="match status" value="1"/>
</dbReference>
<feature type="region of interest" description="Disordered" evidence="8">
    <location>
        <begin position="213"/>
        <end position="233"/>
    </location>
</feature>
<dbReference type="InterPro" id="IPR011026">
    <property type="entry name" value="WAS_C"/>
</dbReference>
<evidence type="ECO:0000256" key="8">
    <source>
        <dbReference type="SAM" id="MobiDB-lite"/>
    </source>
</evidence>
<dbReference type="Proteomes" id="UP001642540">
    <property type="component" value="Unassembled WGS sequence"/>
</dbReference>
<evidence type="ECO:0000259" key="11">
    <source>
        <dbReference type="PROSITE" id="PS51082"/>
    </source>
</evidence>
<dbReference type="InterPro" id="IPR011993">
    <property type="entry name" value="PH-like_dom_sf"/>
</dbReference>
<evidence type="ECO:0000256" key="3">
    <source>
        <dbReference type="ARBA" id="ARBA00022490"/>
    </source>
</evidence>
<dbReference type="SMART" id="SM00285">
    <property type="entry name" value="PBD"/>
    <property type="match status" value="1"/>
</dbReference>
<evidence type="ECO:0000256" key="7">
    <source>
        <dbReference type="ARBA" id="ARBA00023242"/>
    </source>
</evidence>
<feature type="region of interest" description="Disordered" evidence="8">
    <location>
        <begin position="147"/>
        <end position="193"/>
    </location>
</feature>
<comment type="caution">
    <text evidence="12">The sequence shown here is derived from an EMBL/GenBank/DDBJ whole genome shotgun (WGS) entry which is preliminary data.</text>
</comment>
<dbReference type="PROSITE" id="PS51082">
    <property type="entry name" value="WH2"/>
    <property type="match status" value="1"/>
</dbReference>
<proteinExistence type="predicted"/>
<feature type="compositionally biased region" description="Basic and acidic residues" evidence="8">
    <location>
        <begin position="1"/>
        <end position="10"/>
    </location>
</feature>
<protein>
    <recommendedName>
        <fullName evidence="14">Neural Wiskott-Aldrich syndrome protein</fullName>
    </recommendedName>
</protein>
<feature type="compositionally biased region" description="Polar residues" evidence="8">
    <location>
        <begin position="386"/>
        <end position="403"/>
    </location>
</feature>
<feature type="domain" description="WH2" evidence="11">
    <location>
        <begin position="476"/>
        <end position="493"/>
    </location>
</feature>
<dbReference type="Gene3D" id="6.10.280.150">
    <property type="match status" value="1"/>
</dbReference>
<dbReference type="InterPro" id="IPR000697">
    <property type="entry name" value="WH1/EVH1_dom"/>
</dbReference>
<dbReference type="InterPro" id="IPR036936">
    <property type="entry name" value="CRIB_dom_sf"/>
</dbReference>
<dbReference type="Pfam" id="PF00786">
    <property type="entry name" value="PBD"/>
    <property type="match status" value="1"/>
</dbReference>
<name>A0ABP1Q4I7_9HEXA</name>
<dbReference type="SUPFAM" id="SSF50729">
    <property type="entry name" value="PH domain-like"/>
    <property type="match status" value="1"/>
</dbReference>
<sequence length="573" mass="62234">MSYLQPKEHQQPVMRKPAPENKPSLLLSPDENRLIFEILGRGRQTLATAVGRLLVPTPDQQQWQKKDSTGAVCLVRDTTKKSYFIQVFSLRAKSMIFRQEIYNQFDYQMQQATFMTFEGDSSMVAILFADTTEACNFREALDSKLEAKRQRRSERETRKSRVLETQVNNVPPPQSNHYASNNVNTAPSHPNGNTVTTTYTFSPAQAVVSGFKLRNKSKGKEKESKKKPKLTAKDIGTPMDFRHVQHVGWDPAKGFDLNLEDKHLRTFFEKAGVSATQLNDEKTRKFIYNFMEQHGVVDLVKNASTTPPRAPPPIPPSNNSNNSGPPPVPTRTPSIPNSNYPTSNKPPPPPPPPSRPVPPPPPAATYPGGSAAAPPPPPLRTTSSAIQNSPTPQHQQQSVSNGPSRPPMPKPAAVNGPTSAAPPPPPPPPPMPVGGGAPPPPPPPPPPLEAPSNNGLPETKRSNGVKGSSLPPVVDDRSQLMMAIQKGVQLKKVDVESPPKRVGGISDCLSEIQSGVVLKPVPESAKAPQSMDAMDGLAGALARALADRQRALNPDSSSSDDEDGDEYDEEEWE</sequence>
<comment type="subcellular location">
    <subcellularLocation>
        <location evidence="2">Cytoplasm</location>
        <location evidence="2">Cytoskeleton</location>
    </subcellularLocation>
    <subcellularLocation>
        <location evidence="1">Nucleus</location>
    </subcellularLocation>
</comment>
<keyword evidence="5" id="KW-0677">Repeat</keyword>
<feature type="compositionally biased region" description="Basic and acidic residues" evidence="8">
    <location>
        <begin position="147"/>
        <end position="162"/>
    </location>
</feature>
<dbReference type="Gene3D" id="2.30.29.30">
    <property type="entry name" value="Pleckstrin-homology domain (PH domain)/Phosphotyrosine-binding domain (PTB)"/>
    <property type="match status" value="1"/>
</dbReference>
<keyword evidence="13" id="KW-1185">Reference proteome</keyword>
<evidence type="ECO:0000256" key="4">
    <source>
        <dbReference type="ARBA" id="ARBA00022553"/>
    </source>
</evidence>
<evidence type="ECO:0000259" key="9">
    <source>
        <dbReference type="PROSITE" id="PS50108"/>
    </source>
</evidence>
<evidence type="ECO:0000313" key="13">
    <source>
        <dbReference type="Proteomes" id="UP001642540"/>
    </source>
</evidence>
<reference evidence="12 13" key="1">
    <citation type="submission" date="2024-08" db="EMBL/GenBank/DDBJ databases">
        <authorList>
            <person name="Cucini C."/>
            <person name="Frati F."/>
        </authorList>
    </citation>
    <scope>NUCLEOTIDE SEQUENCE [LARGE SCALE GENOMIC DNA]</scope>
</reference>
<dbReference type="PROSITE" id="PS50108">
    <property type="entry name" value="CRIB"/>
    <property type="match status" value="1"/>
</dbReference>
<feature type="compositionally biased region" description="Polar residues" evidence="8">
    <location>
        <begin position="163"/>
        <end position="193"/>
    </location>
</feature>
<dbReference type="InterPro" id="IPR000095">
    <property type="entry name" value="CRIB_dom"/>
</dbReference>
<dbReference type="InterPro" id="IPR003124">
    <property type="entry name" value="WH2_dom"/>
</dbReference>
<dbReference type="CDD" id="cd00132">
    <property type="entry name" value="CRIB"/>
    <property type="match status" value="1"/>
</dbReference>
<feature type="domain" description="WH1" evidence="10">
    <location>
        <begin position="39"/>
        <end position="148"/>
    </location>
</feature>
<accession>A0ABP1Q4I7</accession>
<dbReference type="SMART" id="SM00246">
    <property type="entry name" value="WH2"/>
    <property type="match status" value="2"/>
</dbReference>
<feature type="compositionally biased region" description="Acidic residues" evidence="8">
    <location>
        <begin position="558"/>
        <end position="573"/>
    </location>
</feature>
<dbReference type="EMBL" id="CAXLJM020000023">
    <property type="protein sequence ID" value="CAL8089057.1"/>
    <property type="molecule type" value="Genomic_DNA"/>
</dbReference>
<dbReference type="PANTHER" id="PTHR11202:SF36">
    <property type="entry name" value="ACTIN NUCLEATION-PROMOTING FACTOR WASL"/>
    <property type="match status" value="1"/>
</dbReference>
<feature type="compositionally biased region" description="Pro residues" evidence="8">
    <location>
        <begin position="420"/>
        <end position="449"/>
    </location>
</feature>